<sequence>MTVYIVGSGPGDPELLTLKALRLIREADVILYDELIGEDIKELIKRESRAILIDVGKRAGKHKKKQDEINELLVKYGKEYDRVVRLKGGDPFVFGRGGEEIEVLAEHGIEFEVVPGITSAIAVPAYAGIPVTHRKYDPALVFITGKQERERLDWEALARLNATIVILMGVSNLRENVEKLLNHGKDPNTLVAIIENGTTEKQRIVRGRLSSIAEIAERENVKAPAVIVIGGVTEVSEKVKDYLKNLKIP</sequence>
<keyword evidence="4 7" id="KW-0808">Transferase</keyword>
<dbReference type="Proteomes" id="UP000030624">
    <property type="component" value="Chromosome"/>
</dbReference>
<dbReference type="FunFam" id="3.30.950.10:FF:000001">
    <property type="entry name" value="Siroheme synthase"/>
    <property type="match status" value="1"/>
</dbReference>
<accession>A0A0A7GAU9</accession>
<dbReference type="NCBIfam" id="TIGR01469">
    <property type="entry name" value="cobA_cysG_Cterm"/>
    <property type="match status" value="1"/>
</dbReference>
<dbReference type="PROSITE" id="PS00840">
    <property type="entry name" value="SUMT_2"/>
    <property type="match status" value="1"/>
</dbReference>
<dbReference type="GO" id="GO:0019354">
    <property type="term" value="P:siroheme biosynthetic process"/>
    <property type="evidence" value="ECO:0007669"/>
    <property type="project" value="InterPro"/>
</dbReference>
<dbReference type="HOGENOM" id="CLU_011276_7_0_2"/>
<evidence type="ECO:0000256" key="2">
    <source>
        <dbReference type="ARBA" id="ARBA00012162"/>
    </source>
</evidence>
<evidence type="ECO:0000313" key="9">
    <source>
        <dbReference type="EMBL" id="AIY89165.1"/>
    </source>
</evidence>
<dbReference type="NCBIfam" id="NF004790">
    <property type="entry name" value="PRK06136.1"/>
    <property type="match status" value="1"/>
</dbReference>
<comment type="subunit">
    <text evidence="1">Homodimer.</text>
</comment>
<dbReference type="InterPro" id="IPR014776">
    <property type="entry name" value="4pyrrole_Mease_sub2"/>
</dbReference>
<evidence type="ECO:0000256" key="7">
    <source>
        <dbReference type="RuleBase" id="RU003960"/>
    </source>
</evidence>
<dbReference type="AlphaFoldDB" id="A0A0A7GAU9"/>
<name>A0A0A7GAU9_GEOAI</name>
<reference evidence="9 10" key="1">
    <citation type="journal article" date="2015" name="Appl. Environ. Microbiol.">
        <title>The Geoglobus acetivorans genome: Fe(III) reduction, acetate utilization, autotrophic growth, and degradation of aromatic compounds in a hyperthermophilic archaeon.</title>
        <authorList>
            <person name="Mardanov A.V."/>
            <person name="Slododkina G.B."/>
            <person name="Slobodkin A.I."/>
            <person name="Beletsky A.V."/>
            <person name="Gavrilov S.N."/>
            <person name="Kublanov I.V."/>
            <person name="Bonch-Osmolovskaya E.A."/>
            <person name="Skryabin K.G."/>
            <person name="Ravin N.V."/>
        </authorList>
    </citation>
    <scope>NUCLEOTIDE SEQUENCE [LARGE SCALE GENOMIC DNA]</scope>
    <source>
        <strain evidence="9 10">SBH6</strain>
    </source>
</reference>
<dbReference type="InterPro" id="IPR050161">
    <property type="entry name" value="Siro_Cobalamin_biosynth"/>
</dbReference>
<evidence type="ECO:0000256" key="6">
    <source>
        <dbReference type="ARBA" id="ARBA00023244"/>
    </source>
</evidence>
<dbReference type="InterPro" id="IPR003043">
    <property type="entry name" value="Uropor_MeTrfase_CS"/>
</dbReference>
<evidence type="ECO:0000256" key="3">
    <source>
        <dbReference type="ARBA" id="ARBA00022603"/>
    </source>
</evidence>
<organism evidence="9 10">
    <name type="scientific">Geoglobus acetivorans</name>
    <dbReference type="NCBI Taxonomy" id="565033"/>
    <lineage>
        <taxon>Archaea</taxon>
        <taxon>Methanobacteriati</taxon>
        <taxon>Methanobacteriota</taxon>
        <taxon>Archaeoglobi</taxon>
        <taxon>Archaeoglobales</taxon>
        <taxon>Archaeoglobaceae</taxon>
        <taxon>Geoglobus</taxon>
    </lineage>
</organism>
<dbReference type="EC" id="2.1.1.107" evidence="2"/>
<dbReference type="RefSeq" id="WP_048090286.1">
    <property type="nucleotide sequence ID" value="NZ_CP009552.1"/>
</dbReference>
<dbReference type="eggNOG" id="arCOG00644">
    <property type="taxonomic scope" value="Archaea"/>
</dbReference>
<dbReference type="Pfam" id="PF00590">
    <property type="entry name" value="TP_methylase"/>
    <property type="match status" value="1"/>
</dbReference>
<dbReference type="STRING" id="565033.GACE_0108"/>
<evidence type="ECO:0000256" key="5">
    <source>
        <dbReference type="ARBA" id="ARBA00022691"/>
    </source>
</evidence>
<dbReference type="GeneID" id="24796709"/>
<dbReference type="InterPro" id="IPR014777">
    <property type="entry name" value="4pyrrole_Mease_sub1"/>
</dbReference>
<dbReference type="PANTHER" id="PTHR45790">
    <property type="entry name" value="SIROHEME SYNTHASE-RELATED"/>
    <property type="match status" value="1"/>
</dbReference>
<dbReference type="PROSITE" id="PS00839">
    <property type="entry name" value="SUMT_1"/>
    <property type="match status" value="1"/>
</dbReference>
<feature type="domain" description="Tetrapyrrole methylase" evidence="8">
    <location>
        <begin position="2"/>
        <end position="212"/>
    </location>
</feature>
<dbReference type="FunFam" id="3.40.1010.10:FF:000001">
    <property type="entry name" value="Siroheme synthase"/>
    <property type="match status" value="1"/>
</dbReference>
<dbReference type="InterPro" id="IPR000878">
    <property type="entry name" value="4pyrrol_Mease"/>
</dbReference>
<dbReference type="CDD" id="cd11642">
    <property type="entry name" value="SUMT"/>
    <property type="match status" value="1"/>
</dbReference>
<dbReference type="InterPro" id="IPR035996">
    <property type="entry name" value="4pyrrol_Methylase_sf"/>
</dbReference>
<dbReference type="EMBL" id="CP009552">
    <property type="protein sequence ID" value="AIY89165.1"/>
    <property type="molecule type" value="Genomic_DNA"/>
</dbReference>
<evidence type="ECO:0000259" key="8">
    <source>
        <dbReference type="Pfam" id="PF00590"/>
    </source>
</evidence>
<evidence type="ECO:0000256" key="1">
    <source>
        <dbReference type="ARBA" id="ARBA00011738"/>
    </source>
</evidence>
<keyword evidence="5" id="KW-0949">S-adenosyl-L-methionine</keyword>
<dbReference type="KEGG" id="gac:GACE_0108"/>
<comment type="similarity">
    <text evidence="7">Belongs to the precorrin methyltransferase family.</text>
</comment>
<keyword evidence="3 7" id="KW-0489">Methyltransferase</keyword>
<gene>
    <name evidence="9" type="ORF">GACE_0108</name>
</gene>
<evidence type="ECO:0000256" key="4">
    <source>
        <dbReference type="ARBA" id="ARBA00022679"/>
    </source>
</evidence>
<evidence type="ECO:0000313" key="10">
    <source>
        <dbReference type="Proteomes" id="UP000030624"/>
    </source>
</evidence>
<proteinExistence type="inferred from homology"/>
<dbReference type="GO" id="GO:0032259">
    <property type="term" value="P:methylation"/>
    <property type="evidence" value="ECO:0007669"/>
    <property type="project" value="UniProtKB-KW"/>
</dbReference>
<dbReference type="PANTHER" id="PTHR45790:SF3">
    <property type="entry name" value="S-ADENOSYL-L-METHIONINE-DEPENDENT UROPORPHYRINOGEN III METHYLTRANSFERASE, CHLOROPLASTIC"/>
    <property type="match status" value="1"/>
</dbReference>
<protein>
    <recommendedName>
        <fullName evidence="2">uroporphyrinogen-III C-methyltransferase</fullName>
        <ecNumber evidence="2">2.1.1.107</ecNumber>
    </recommendedName>
</protein>
<dbReference type="Gene3D" id="3.30.950.10">
    <property type="entry name" value="Methyltransferase, Cobalt-precorrin-4 Transmethylase, Domain 2"/>
    <property type="match status" value="1"/>
</dbReference>
<dbReference type="InterPro" id="IPR006366">
    <property type="entry name" value="CobA/CysG_C"/>
</dbReference>
<dbReference type="Gene3D" id="3.40.1010.10">
    <property type="entry name" value="Cobalt-precorrin-4 Transmethylase, Domain 1"/>
    <property type="match status" value="1"/>
</dbReference>
<dbReference type="GO" id="GO:0004851">
    <property type="term" value="F:uroporphyrin-III C-methyltransferase activity"/>
    <property type="evidence" value="ECO:0007669"/>
    <property type="project" value="UniProtKB-EC"/>
</dbReference>
<keyword evidence="6" id="KW-0627">Porphyrin biosynthesis</keyword>
<dbReference type="SUPFAM" id="SSF53790">
    <property type="entry name" value="Tetrapyrrole methylase"/>
    <property type="match status" value="1"/>
</dbReference>